<evidence type="ECO:0008006" key="5">
    <source>
        <dbReference type="Google" id="ProtNLM"/>
    </source>
</evidence>
<organism evidence="3 4">
    <name type="scientific">Stephania japonica</name>
    <dbReference type="NCBI Taxonomy" id="461633"/>
    <lineage>
        <taxon>Eukaryota</taxon>
        <taxon>Viridiplantae</taxon>
        <taxon>Streptophyta</taxon>
        <taxon>Embryophyta</taxon>
        <taxon>Tracheophyta</taxon>
        <taxon>Spermatophyta</taxon>
        <taxon>Magnoliopsida</taxon>
        <taxon>Ranunculales</taxon>
        <taxon>Menispermaceae</taxon>
        <taxon>Menispermoideae</taxon>
        <taxon>Cissampelideae</taxon>
        <taxon>Stephania</taxon>
    </lineage>
</organism>
<feature type="compositionally biased region" description="Polar residues" evidence="2">
    <location>
        <begin position="473"/>
        <end position="483"/>
    </location>
</feature>
<feature type="compositionally biased region" description="Basic and acidic residues" evidence="2">
    <location>
        <begin position="105"/>
        <end position="119"/>
    </location>
</feature>
<dbReference type="Proteomes" id="UP001417504">
    <property type="component" value="Unassembled WGS sequence"/>
</dbReference>
<gene>
    <name evidence="3" type="ORF">Sjap_013483</name>
</gene>
<feature type="region of interest" description="Disordered" evidence="2">
    <location>
        <begin position="523"/>
        <end position="619"/>
    </location>
</feature>
<name>A0AAP0P1C5_9MAGN</name>
<reference evidence="3 4" key="1">
    <citation type="submission" date="2024-01" db="EMBL/GenBank/DDBJ databases">
        <title>Genome assemblies of Stephania.</title>
        <authorList>
            <person name="Yang L."/>
        </authorList>
    </citation>
    <scope>NUCLEOTIDE SEQUENCE [LARGE SCALE GENOMIC DNA]</scope>
    <source>
        <strain evidence="3">QJT</strain>
        <tissue evidence="3">Leaf</tissue>
    </source>
</reference>
<feature type="region of interest" description="Disordered" evidence="2">
    <location>
        <begin position="183"/>
        <end position="253"/>
    </location>
</feature>
<feature type="region of interest" description="Disordered" evidence="2">
    <location>
        <begin position="67"/>
        <end position="151"/>
    </location>
</feature>
<dbReference type="AlphaFoldDB" id="A0AAP0P1C5"/>
<dbReference type="EMBL" id="JBBNAE010000005">
    <property type="protein sequence ID" value="KAK9123881.1"/>
    <property type="molecule type" value="Genomic_DNA"/>
</dbReference>
<feature type="compositionally biased region" description="Pro residues" evidence="2">
    <location>
        <begin position="534"/>
        <end position="558"/>
    </location>
</feature>
<evidence type="ECO:0000313" key="3">
    <source>
        <dbReference type="EMBL" id="KAK9123881.1"/>
    </source>
</evidence>
<protein>
    <recommendedName>
        <fullName evidence="5">Transposase</fullName>
    </recommendedName>
</protein>
<feature type="compositionally biased region" description="Low complexity" evidence="2">
    <location>
        <begin position="212"/>
        <end position="230"/>
    </location>
</feature>
<keyword evidence="4" id="KW-1185">Reference proteome</keyword>
<feature type="compositionally biased region" description="Low complexity" evidence="2">
    <location>
        <begin position="563"/>
        <end position="575"/>
    </location>
</feature>
<dbReference type="PANTHER" id="PTHR48125:SF12">
    <property type="entry name" value="AT HOOK TRANSCRIPTION FACTOR FAMILY-RELATED"/>
    <property type="match status" value="1"/>
</dbReference>
<proteinExistence type="predicted"/>
<sequence length="619" mass="69637">MLHRLSTLHLVNASIKEYIPNALGNLTCSKISLFLIPLFDRHYVLRDIAGDCIIGLEPYTVRFWRRKGSGSGRGPPSDIGQGSRVQTSIGRGRGRGRFQSMQHQPRQEDHIPPAPHERGLTLSRPPPPSVIRRPGIRPTPFEPPSRPASRPRLIEGTLDLQRDALSPPTEQLISTGLADLASMTRQSQNSIPSSSTHHSTPSSYAGGTSAGATHDSPSSSTHPSTSASAPRQLPHVEMPHDPGSPPELTGERDEPRIYITINNESLHPSDICARKMTDTFKKGMIPEGCRWKCVPQYQRDIYWERWRSYFDWDPRITAKIMAAYERHAKVRYKALMNKLFSKGERPIYVTEEAWRRYVEYWESNDFKARSKIASSNRRTEKGGPGTGIDLVERLYTASAMWSLLEQVHNWITKKPSRNAEIQRMREEMSQSAKEAGDDPHVDETDLYYKVVDVDHKGRVYGLGSTGRRYNDPGASSSQGPLSQDFANLQSNVSRLTSNVEDQQNQMQTQHEQIALLQSMLMSMRGGHPGASSSHPPPPPPPPPTRPRSRLRPPPPPRPSHQETLTPPTAVPTPALDANDVYRPRMYEPEDEEETNLPLQQEWIDALSDTHPLPRPDRDN</sequence>
<dbReference type="PANTHER" id="PTHR48125">
    <property type="entry name" value="LP07818P1"/>
    <property type="match status" value="1"/>
</dbReference>
<evidence type="ECO:0000256" key="1">
    <source>
        <dbReference type="SAM" id="Coils"/>
    </source>
</evidence>
<evidence type="ECO:0000256" key="2">
    <source>
        <dbReference type="SAM" id="MobiDB-lite"/>
    </source>
</evidence>
<feature type="region of interest" description="Disordered" evidence="2">
    <location>
        <begin position="461"/>
        <end position="483"/>
    </location>
</feature>
<feature type="compositionally biased region" description="Low complexity" evidence="2">
    <location>
        <begin position="186"/>
        <end position="203"/>
    </location>
</feature>
<comment type="caution">
    <text evidence="3">The sequence shown here is derived from an EMBL/GenBank/DDBJ whole genome shotgun (WGS) entry which is preliminary data.</text>
</comment>
<feature type="coiled-coil region" evidence="1">
    <location>
        <begin position="485"/>
        <end position="519"/>
    </location>
</feature>
<evidence type="ECO:0000313" key="4">
    <source>
        <dbReference type="Proteomes" id="UP001417504"/>
    </source>
</evidence>
<accession>A0AAP0P1C5</accession>
<keyword evidence="1" id="KW-0175">Coiled coil</keyword>